<name>A0A439DSZ4_9MYCO</name>
<organism evidence="2 3">
    <name type="scientific">Mycolicibacterium elephantis DSM 44368</name>
    <dbReference type="NCBI Taxonomy" id="1335622"/>
    <lineage>
        <taxon>Bacteria</taxon>
        <taxon>Bacillati</taxon>
        <taxon>Actinomycetota</taxon>
        <taxon>Actinomycetes</taxon>
        <taxon>Mycobacteriales</taxon>
        <taxon>Mycobacteriaceae</taxon>
        <taxon>Mycolicibacterium</taxon>
    </lineage>
</organism>
<accession>A0A439DSZ4</accession>
<comment type="caution">
    <text evidence="2">The sequence shown here is derived from an EMBL/GenBank/DDBJ whole genome shotgun (WGS) entry which is preliminary data.</text>
</comment>
<protein>
    <recommendedName>
        <fullName evidence="1">Luciferase-like domain-containing protein</fullName>
    </recommendedName>
</protein>
<dbReference type="Pfam" id="PF00296">
    <property type="entry name" value="Bac_luciferase"/>
    <property type="match status" value="1"/>
</dbReference>
<dbReference type="PANTHER" id="PTHR30011">
    <property type="entry name" value="ALKANESULFONATE MONOOXYGENASE-RELATED"/>
    <property type="match status" value="1"/>
</dbReference>
<dbReference type="InterPro" id="IPR019921">
    <property type="entry name" value="Lucif-like_OxRdtase_Rv2161c"/>
</dbReference>
<dbReference type="InterPro" id="IPR051260">
    <property type="entry name" value="Diverse_substr_monoxygenases"/>
</dbReference>
<dbReference type="Proteomes" id="UP000287177">
    <property type="component" value="Unassembled WGS sequence"/>
</dbReference>
<dbReference type="InterPro" id="IPR036661">
    <property type="entry name" value="Luciferase-like_sf"/>
</dbReference>
<dbReference type="AlphaFoldDB" id="A0A439DSZ4"/>
<dbReference type="InterPro" id="IPR011251">
    <property type="entry name" value="Luciferase-like_dom"/>
</dbReference>
<proteinExistence type="predicted"/>
<dbReference type="PANTHER" id="PTHR30011:SF32">
    <property type="entry name" value="CONSERVED PROTEIN"/>
    <property type="match status" value="1"/>
</dbReference>
<dbReference type="NCBIfam" id="TIGR03619">
    <property type="entry name" value="F420_Rv2161c"/>
    <property type="match status" value="1"/>
</dbReference>
<reference evidence="2 3" key="1">
    <citation type="submission" date="2013-06" db="EMBL/GenBank/DDBJ databases">
        <title>The draft sequence of the Mycobacterium elephantis genome.</title>
        <authorList>
            <person name="Pettersson F.B."/>
            <person name="Das S."/>
            <person name="Dasgupta S."/>
            <person name="Bhattacharya A."/>
            <person name="Kirsebom L.A."/>
        </authorList>
    </citation>
    <scope>NUCLEOTIDE SEQUENCE [LARGE SCALE GENOMIC DNA]</scope>
    <source>
        <strain evidence="2 3">DSM 44368</strain>
    </source>
</reference>
<dbReference type="GO" id="GO:0016705">
    <property type="term" value="F:oxidoreductase activity, acting on paired donors, with incorporation or reduction of molecular oxygen"/>
    <property type="evidence" value="ECO:0007669"/>
    <property type="project" value="InterPro"/>
</dbReference>
<dbReference type="SUPFAM" id="SSF51679">
    <property type="entry name" value="Bacterial luciferase-like"/>
    <property type="match status" value="1"/>
</dbReference>
<gene>
    <name evidence="2" type="ORF">MELE44368_20660</name>
</gene>
<keyword evidence="3" id="KW-1185">Reference proteome</keyword>
<evidence type="ECO:0000313" key="3">
    <source>
        <dbReference type="Proteomes" id="UP000287177"/>
    </source>
</evidence>
<dbReference type="CDD" id="cd01097">
    <property type="entry name" value="Tetrahydromethanopterin_reductase"/>
    <property type="match status" value="1"/>
</dbReference>
<dbReference type="Gene3D" id="3.20.20.30">
    <property type="entry name" value="Luciferase-like domain"/>
    <property type="match status" value="1"/>
</dbReference>
<sequence length="315" mass="34196">MTVGLALQLTDQSIGPADAAREAEQRGFGSIWIGEHTHLPTDTVHRYTQGRFSGHSRPEGHVPEVYKRFIDPYIGLTAAAAATTSLRLGTLVALPAEHNPLILSKVISTLDMVSGGRFEWGIGFGWNPLETANNGVAFADRRAVLREKVLAMRRLWTEEVASFDGTHVQFGPTWSWPKPMRPPAVLLGAKLTASNIRFIVEFADGCLPVRAMGEQTLAEDLDRLRCEWEAAGREPGALSVSLVEATGLAGGRRSLDNFRSGLPSAGTVERYRSLGVGRLLLGVPTGDLDTYRRALDAIVAARRDWPVTSAAYPIG</sequence>
<evidence type="ECO:0000259" key="1">
    <source>
        <dbReference type="Pfam" id="PF00296"/>
    </source>
</evidence>
<evidence type="ECO:0000313" key="2">
    <source>
        <dbReference type="EMBL" id="RWA19476.1"/>
    </source>
</evidence>
<dbReference type="EMBL" id="ATDN01000018">
    <property type="protein sequence ID" value="RWA19476.1"/>
    <property type="molecule type" value="Genomic_DNA"/>
</dbReference>
<feature type="domain" description="Luciferase-like" evidence="1">
    <location>
        <begin position="18"/>
        <end position="241"/>
    </location>
</feature>